<comment type="pathway">
    <text evidence="1">Amino-acid biosynthesis; L-isoleucine biosynthesis; L-isoleucine from 2-oxobutanoate: step 1/4.</text>
</comment>
<evidence type="ECO:0000256" key="3">
    <source>
        <dbReference type="ARBA" id="ARBA00006341"/>
    </source>
</evidence>
<dbReference type="Proteomes" id="UP001291926">
    <property type="component" value="Unassembled WGS sequence"/>
</dbReference>
<dbReference type="InterPro" id="IPR027271">
    <property type="entry name" value="Acetolactate_synth/TF_NikR_C"/>
</dbReference>
<dbReference type="InterPro" id="IPR019455">
    <property type="entry name" value="Acetolactate_synth_ssu_C"/>
</dbReference>
<dbReference type="InterPro" id="IPR054480">
    <property type="entry name" value="AHAS_small-like_ACT"/>
</dbReference>
<evidence type="ECO:0000313" key="9">
    <source>
        <dbReference type="Proteomes" id="UP001291926"/>
    </source>
</evidence>
<dbReference type="PANTHER" id="PTHR30239">
    <property type="entry name" value="ACETOLACTATE SYNTHASE SMALL SUBUNIT"/>
    <property type="match status" value="1"/>
</dbReference>
<keyword evidence="5" id="KW-0100">Branched-chain amino acid biosynthesis</keyword>
<organism evidence="8 9">
    <name type="scientific">Penstemon davidsonii</name>
    <dbReference type="NCBI Taxonomy" id="160366"/>
    <lineage>
        <taxon>Eukaryota</taxon>
        <taxon>Viridiplantae</taxon>
        <taxon>Streptophyta</taxon>
        <taxon>Embryophyta</taxon>
        <taxon>Tracheophyta</taxon>
        <taxon>Spermatophyta</taxon>
        <taxon>Magnoliopsida</taxon>
        <taxon>eudicotyledons</taxon>
        <taxon>Gunneridae</taxon>
        <taxon>Pentapetalae</taxon>
        <taxon>asterids</taxon>
        <taxon>lamiids</taxon>
        <taxon>Lamiales</taxon>
        <taxon>Plantaginaceae</taxon>
        <taxon>Cheloneae</taxon>
        <taxon>Penstemon</taxon>
    </lineage>
</organism>
<dbReference type="EMBL" id="JAYDYQ010001088">
    <property type="protein sequence ID" value="KAK4487884.1"/>
    <property type="molecule type" value="Genomic_DNA"/>
</dbReference>
<protein>
    <recommendedName>
        <fullName evidence="7">ACT domain-containing protein</fullName>
    </recommendedName>
</protein>
<dbReference type="InterPro" id="IPR004789">
    <property type="entry name" value="Acetalactate_synth_ssu"/>
</dbReference>
<comment type="caution">
    <text evidence="8">The sequence shown here is derived from an EMBL/GenBank/DDBJ whole genome shotgun (WGS) entry which is preliminary data.</text>
</comment>
<dbReference type="SUPFAM" id="SSF55021">
    <property type="entry name" value="ACT-like"/>
    <property type="match status" value="4"/>
</dbReference>
<dbReference type="InterPro" id="IPR039557">
    <property type="entry name" value="AHAS_ACT"/>
</dbReference>
<name>A0ABR0DF67_9LAMI</name>
<dbReference type="Pfam" id="PF22629">
    <property type="entry name" value="ACT_AHAS_ss"/>
    <property type="match status" value="2"/>
</dbReference>
<dbReference type="Gene3D" id="3.30.70.260">
    <property type="match status" value="2"/>
</dbReference>
<evidence type="ECO:0000256" key="1">
    <source>
        <dbReference type="ARBA" id="ARBA00004974"/>
    </source>
</evidence>
<dbReference type="Pfam" id="PF10369">
    <property type="entry name" value="ALS_ss_C"/>
    <property type="match status" value="2"/>
</dbReference>
<proteinExistence type="inferred from homology"/>
<evidence type="ECO:0000313" key="8">
    <source>
        <dbReference type="EMBL" id="KAK4487884.1"/>
    </source>
</evidence>
<sequence length="489" mass="53364">MAAAVTQSPITGASKLKNALHFTSLSSSVQFGSLNFRSPKQLQLAHSTSNGGGSTENGASFSVSQNSSPFPPAPNSRTRRHTISVFVGDESGIINRIAGVFARRGYNIESLAVGLNKDKALFTIVVTGTEKVLRQVVEQLNKLVNVLKVEDLSKGPLVERELMLIKINADSNTRGEVMWLVDVFRANVVDISEESLTIEVTGDPGKMVAVLRSLRKFGIKELARTGKIALRREKMGETAPFWKFSAASYPDLEGTVPIETFTEEINHQVNGKPSNGSHIPASGGDVYPVEPDDGFFNKVLDADWGILYDRDSSGIQSHTLTMLVNDSPGVLNLITGVISRRGYNVQSLAVGPAEREGVSRITTVVPGTDESILKLVQQFYKLIDVHEVEDITDLPFAERELMLIKVAADDAARRGVLDIAQIFRGKPVDVSDHTITLEVTGDFSKMRALQNLLEPYGICEVARTGRVALVRESGVDSRYLRGFSLPFQH</sequence>
<feature type="domain" description="ACT" evidence="7">
    <location>
        <begin position="319"/>
        <end position="393"/>
    </location>
</feature>
<evidence type="ECO:0000256" key="5">
    <source>
        <dbReference type="ARBA" id="ARBA00023304"/>
    </source>
</evidence>
<dbReference type="NCBIfam" id="NF008864">
    <property type="entry name" value="PRK11895.1"/>
    <property type="match status" value="2"/>
</dbReference>
<dbReference type="PANTHER" id="PTHR30239:SF18">
    <property type="entry name" value="ACETOLACTATE SYNTHASE SMALL SUBUNIT 2, CHLOROPLASTIC"/>
    <property type="match status" value="1"/>
</dbReference>
<dbReference type="InterPro" id="IPR002912">
    <property type="entry name" value="ACT_dom"/>
</dbReference>
<reference evidence="8 9" key="1">
    <citation type="journal article" date="2023" name="bioRxiv">
        <title>Genome report: Whole genome sequence and annotation of Penstemon davidsonii.</title>
        <authorList>
            <person name="Ostevik K.L."/>
            <person name="Alabady M."/>
            <person name="Zhang M."/>
            <person name="Rausher M.D."/>
        </authorList>
    </citation>
    <scope>NUCLEOTIDE SEQUENCE [LARGE SCALE GENOMIC DNA]</scope>
    <source>
        <strain evidence="8">DNT005</strain>
        <tissue evidence="8">Whole leaf</tissue>
    </source>
</reference>
<keyword evidence="4" id="KW-0028">Amino-acid biosynthesis</keyword>
<evidence type="ECO:0000256" key="4">
    <source>
        <dbReference type="ARBA" id="ARBA00022605"/>
    </source>
</evidence>
<dbReference type="CDD" id="cd04878">
    <property type="entry name" value="ACT_AHAS"/>
    <property type="match status" value="2"/>
</dbReference>
<evidence type="ECO:0000256" key="6">
    <source>
        <dbReference type="SAM" id="MobiDB-lite"/>
    </source>
</evidence>
<dbReference type="InterPro" id="IPR045865">
    <property type="entry name" value="ACT-like_dom_sf"/>
</dbReference>
<evidence type="ECO:0000259" key="7">
    <source>
        <dbReference type="PROSITE" id="PS51671"/>
    </source>
</evidence>
<dbReference type="NCBIfam" id="TIGR00119">
    <property type="entry name" value="acolac_sm"/>
    <property type="match status" value="2"/>
</dbReference>
<evidence type="ECO:0000256" key="2">
    <source>
        <dbReference type="ARBA" id="ARBA00005025"/>
    </source>
</evidence>
<gene>
    <name evidence="8" type="ORF">RD792_003622</name>
</gene>
<dbReference type="Gene3D" id="3.30.70.1150">
    <property type="entry name" value="ACT-like. Chain A, domain 2"/>
    <property type="match status" value="2"/>
</dbReference>
<feature type="domain" description="ACT" evidence="7">
    <location>
        <begin position="82"/>
        <end position="154"/>
    </location>
</feature>
<comment type="similarity">
    <text evidence="3">Belongs to the acetolactate synthase small subunit family.</text>
</comment>
<feature type="region of interest" description="Disordered" evidence="6">
    <location>
        <begin position="43"/>
        <end position="78"/>
    </location>
</feature>
<dbReference type="PROSITE" id="PS51671">
    <property type="entry name" value="ACT"/>
    <property type="match status" value="2"/>
</dbReference>
<accession>A0ABR0DF67</accession>
<keyword evidence="9" id="KW-1185">Reference proteome</keyword>
<comment type="pathway">
    <text evidence="2">Amino-acid biosynthesis; L-valine biosynthesis; L-valine from pyruvate: step 1/4.</text>
</comment>